<proteinExistence type="predicted"/>
<evidence type="ECO:0000313" key="2">
    <source>
        <dbReference type="Proteomes" id="UP001148737"/>
    </source>
</evidence>
<dbReference type="Proteomes" id="UP001148737">
    <property type="component" value="Unassembled WGS sequence"/>
</dbReference>
<comment type="caution">
    <text evidence="1">The sequence shown here is derived from an EMBL/GenBank/DDBJ whole genome shotgun (WGS) entry which is preliminary data.</text>
</comment>
<organism evidence="1 2">
    <name type="scientific">Lecanicillium saksenae</name>
    <dbReference type="NCBI Taxonomy" id="468837"/>
    <lineage>
        <taxon>Eukaryota</taxon>
        <taxon>Fungi</taxon>
        <taxon>Dikarya</taxon>
        <taxon>Ascomycota</taxon>
        <taxon>Pezizomycotina</taxon>
        <taxon>Sordariomycetes</taxon>
        <taxon>Hypocreomycetidae</taxon>
        <taxon>Hypocreales</taxon>
        <taxon>Cordycipitaceae</taxon>
        <taxon>Lecanicillium</taxon>
    </lineage>
</organism>
<protein>
    <submittedName>
        <fullName evidence="1">Uncharacterized protein</fullName>
    </submittedName>
</protein>
<dbReference type="EMBL" id="JANAKD010001074">
    <property type="protein sequence ID" value="KAJ3483800.1"/>
    <property type="molecule type" value="Genomic_DNA"/>
</dbReference>
<reference evidence="1" key="1">
    <citation type="submission" date="2022-07" db="EMBL/GenBank/DDBJ databases">
        <title>Genome Sequence of Lecanicillium saksenae.</title>
        <authorList>
            <person name="Buettner E."/>
        </authorList>
    </citation>
    <scope>NUCLEOTIDE SEQUENCE</scope>
    <source>
        <strain evidence="1">VT-O1</strain>
    </source>
</reference>
<sequence length="218" mass="23979">MVLFSSCGQLVGFTGQSSYASCNAFLDGLATHRRGHQGDTSVSFLWTSWRDMGMVASSSYIVLELESKGITDVSREEAFAAWMHVAWHEDVNHAVVLRARTTLGYSMAPLPILEYIVRRPSHDEPETVASHEKLNSTANGASATTKASLADVIQACVAEVLRVEPDDVDPLGMDSVMMVMLRRLFQQSLKIKTPPTLIWSYPTVNMLVGWFAGKLAVD</sequence>
<evidence type="ECO:0000313" key="1">
    <source>
        <dbReference type="EMBL" id="KAJ3483800.1"/>
    </source>
</evidence>
<name>A0ACC1QQM8_9HYPO</name>
<accession>A0ACC1QQM8</accession>
<gene>
    <name evidence="1" type="ORF">NLG97_g7219</name>
</gene>
<keyword evidence="2" id="KW-1185">Reference proteome</keyword>